<dbReference type="STRING" id="1547922.ISF6_3668"/>
<reference evidence="4" key="1">
    <citation type="submission" date="2015-07" db="EMBL/GenBank/DDBJ databases">
        <title>Discovery of a poly(ethylene terephthalate assimilation.</title>
        <authorList>
            <person name="Yoshida S."/>
            <person name="Hiraga K."/>
            <person name="Takehana T."/>
            <person name="Taniguchi I."/>
            <person name="Yamaji H."/>
            <person name="Maeda Y."/>
            <person name="Toyohara K."/>
            <person name="Miyamoto K."/>
            <person name="Kimura Y."/>
            <person name="Oda K."/>
        </authorList>
    </citation>
    <scope>NUCLEOTIDE SEQUENCE [LARGE SCALE GENOMIC DNA]</scope>
    <source>
        <strain evidence="4">NBRC 110686 / TISTR 2288 / 201-F6</strain>
    </source>
</reference>
<reference evidence="3 4" key="2">
    <citation type="journal article" date="2016" name="Science">
        <title>A bacterium that degrades and assimilates poly(ethylene terephthalate).</title>
        <authorList>
            <person name="Yoshida S."/>
            <person name="Hiraga K."/>
            <person name="Takehana T."/>
            <person name="Taniguchi I."/>
            <person name="Yamaji H."/>
            <person name="Maeda Y."/>
            <person name="Toyohara K."/>
            <person name="Miyamoto K."/>
            <person name="Kimura Y."/>
            <person name="Oda K."/>
        </authorList>
    </citation>
    <scope>NUCLEOTIDE SEQUENCE [LARGE SCALE GENOMIC DNA]</scope>
    <source>
        <strain evidence="4">NBRC 110686 / TISTR 2288 / 201-F6</strain>
    </source>
</reference>
<dbReference type="EMBL" id="BBYR01000056">
    <property type="protein sequence ID" value="GAP37723.1"/>
    <property type="molecule type" value="Genomic_DNA"/>
</dbReference>
<dbReference type="GO" id="GO:0016787">
    <property type="term" value="F:hydrolase activity"/>
    <property type="evidence" value="ECO:0007669"/>
    <property type="project" value="InterPro"/>
</dbReference>
<dbReference type="Pfam" id="PF01968">
    <property type="entry name" value="Hydantoinase_A"/>
    <property type="match status" value="1"/>
</dbReference>
<evidence type="ECO:0000313" key="4">
    <source>
        <dbReference type="Proteomes" id="UP000037660"/>
    </source>
</evidence>
<dbReference type="RefSeq" id="WP_231638207.1">
    <property type="nucleotide sequence ID" value="NZ_BBYR01000056.1"/>
</dbReference>
<dbReference type="InterPro" id="IPR002821">
    <property type="entry name" value="Hydantoinase_A"/>
</dbReference>
<feature type="domain" description="Hydantoinase A/oxoprolinase" evidence="2">
    <location>
        <begin position="146"/>
        <end position="353"/>
    </location>
</feature>
<feature type="region of interest" description="Disordered" evidence="1">
    <location>
        <begin position="114"/>
        <end position="140"/>
    </location>
</feature>
<sequence length="404" mass="41826">MPEPRDTIGWDIGGAHAKACRVGTGAAGGPPRVRDIVQWPCALWQGQDRLAAVFEAARARWPDLPALRQAATMTGEMVDYFPDRAEGTARLAAQLAGALGPGLRLYAGLHDAGPKGAGGHDADPNSAGSHRAEPPPGGTPAARWCDAAQAARDWAPVASANWAATAQWAAAAFGDGLLVDIGSTTTDLIALRGGRLADARPRGDAARLAGGELVYQGVVRTPLCALGQQLPFRGGLTGVMNEWFATSADVHRLLGGLDPAHDQQPTADGAGKDEAATCRRLARMVGCDAADADAATWRALARVWRDRQRDAIAEALRRVAARAAQEAGLPADAPLVAAGCGEFLVPALAEAVGRPWCRLADRLPLDPAAEARDGPALRRWAMVAAPAVAVALLAAGPEGAWPCG</sequence>
<dbReference type="Gene3D" id="3.30.420.40">
    <property type="match status" value="1"/>
</dbReference>
<comment type="caution">
    <text evidence="3">The sequence shown here is derived from an EMBL/GenBank/DDBJ whole genome shotgun (WGS) entry which is preliminary data.</text>
</comment>
<keyword evidence="4" id="KW-1185">Reference proteome</keyword>
<name>A0A0K8P4W9_PISS1</name>
<evidence type="ECO:0000256" key="1">
    <source>
        <dbReference type="SAM" id="MobiDB-lite"/>
    </source>
</evidence>
<dbReference type="Gene3D" id="3.30.420.190">
    <property type="entry name" value="conserved archaeal protein q6m145"/>
    <property type="match status" value="1"/>
</dbReference>
<evidence type="ECO:0000313" key="3">
    <source>
        <dbReference type="EMBL" id="GAP37723.1"/>
    </source>
</evidence>
<dbReference type="AlphaFoldDB" id="A0A0K8P4W9"/>
<dbReference type="Proteomes" id="UP000037660">
    <property type="component" value="Unassembled WGS sequence"/>
</dbReference>
<protein>
    <submittedName>
        <fullName evidence="3">COG1548 family protein</fullName>
    </submittedName>
</protein>
<organism evidence="3 4">
    <name type="scientific">Piscinibacter sakaiensis</name>
    <name type="common">Ideonella sakaiensis</name>
    <dbReference type="NCBI Taxonomy" id="1547922"/>
    <lineage>
        <taxon>Bacteria</taxon>
        <taxon>Pseudomonadati</taxon>
        <taxon>Pseudomonadota</taxon>
        <taxon>Betaproteobacteria</taxon>
        <taxon>Burkholderiales</taxon>
        <taxon>Sphaerotilaceae</taxon>
        <taxon>Piscinibacter</taxon>
    </lineage>
</organism>
<evidence type="ECO:0000259" key="2">
    <source>
        <dbReference type="Pfam" id="PF01968"/>
    </source>
</evidence>
<accession>A0A0K8P4W9</accession>
<gene>
    <name evidence="3" type="ORF">ISF6_3668</name>
</gene>
<proteinExistence type="predicted"/>